<accession>A0A7X2IIR8</accession>
<comment type="caution">
    <text evidence="1">The sequence shown here is derived from an EMBL/GenBank/DDBJ whole genome shotgun (WGS) entry which is preliminary data.</text>
</comment>
<evidence type="ECO:0008006" key="3">
    <source>
        <dbReference type="Google" id="ProtNLM"/>
    </source>
</evidence>
<keyword evidence="2" id="KW-1185">Reference proteome</keyword>
<dbReference type="RefSeq" id="WP_154370722.1">
    <property type="nucleotide sequence ID" value="NZ_WKJJ01000001.1"/>
</dbReference>
<dbReference type="Proteomes" id="UP000446768">
    <property type="component" value="Unassembled WGS sequence"/>
</dbReference>
<organism evidence="1 2">
    <name type="scientific">Pseudoduganella rivuli</name>
    <dbReference type="NCBI Taxonomy" id="2666085"/>
    <lineage>
        <taxon>Bacteria</taxon>
        <taxon>Pseudomonadati</taxon>
        <taxon>Pseudomonadota</taxon>
        <taxon>Betaproteobacteria</taxon>
        <taxon>Burkholderiales</taxon>
        <taxon>Oxalobacteraceae</taxon>
        <taxon>Telluria group</taxon>
        <taxon>Pseudoduganella</taxon>
    </lineage>
</organism>
<protein>
    <recommendedName>
        <fullName evidence="3">DUF4145 domain-containing protein</fullName>
    </recommendedName>
</protein>
<gene>
    <name evidence="1" type="ORF">GJ700_00620</name>
</gene>
<proteinExistence type="predicted"/>
<dbReference type="AlphaFoldDB" id="A0A7X2IIR8"/>
<reference evidence="1 2" key="1">
    <citation type="submission" date="2019-11" db="EMBL/GenBank/DDBJ databases">
        <title>Novel species isolated from a subtropical stream in China.</title>
        <authorList>
            <person name="Lu H."/>
        </authorList>
    </citation>
    <scope>NUCLEOTIDE SEQUENCE [LARGE SCALE GENOMIC DNA]</scope>
    <source>
        <strain evidence="1 2">FT92W</strain>
    </source>
</reference>
<evidence type="ECO:0000313" key="1">
    <source>
        <dbReference type="EMBL" id="MRV70223.1"/>
    </source>
</evidence>
<dbReference type="EMBL" id="WKJJ01000001">
    <property type="protein sequence ID" value="MRV70223.1"/>
    <property type="molecule type" value="Genomic_DNA"/>
</dbReference>
<sequence length="137" mass="15346">MISNPTIILSLRQQWAVVTRFCSNSHSQYMSSCGSFINETPPESFFNLPLLLAYGVLDQVLEELVEQGTVPKPSGKPSLGTRMIASCGVIPWKDYDCVDNGRGERNDLAHEGKLLDREACFRFISAVENELKAWHIL</sequence>
<name>A0A7X2IIR8_9BURK</name>
<evidence type="ECO:0000313" key="2">
    <source>
        <dbReference type="Proteomes" id="UP000446768"/>
    </source>
</evidence>